<dbReference type="Proteomes" id="UP000184396">
    <property type="component" value="Unassembled WGS sequence"/>
</dbReference>
<evidence type="ECO:0000313" key="1">
    <source>
        <dbReference type="EMBL" id="SHI56094.1"/>
    </source>
</evidence>
<reference evidence="1 2" key="1">
    <citation type="submission" date="2016-11" db="EMBL/GenBank/DDBJ databases">
        <authorList>
            <person name="Jaros S."/>
            <person name="Januszkiewicz K."/>
            <person name="Wedrychowicz H."/>
        </authorList>
    </citation>
    <scope>NUCLEOTIDE SEQUENCE [LARGE SCALE GENOMIC DNA]</scope>
    <source>
        <strain evidence="1 2">CGMCC 1.12213</strain>
    </source>
</reference>
<name>A0A1M6C5R7_9FLAO</name>
<dbReference type="Pfam" id="PF09411">
    <property type="entry name" value="PagL"/>
    <property type="match status" value="1"/>
</dbReference>
<dbReference type="InterPro" id="IPR018550">
    <property type="entry name" value="Lipid-A_deacylase-rel"/>
</dbReference>
<keyword evidence="2" id="KW-1185">Reference proteome</keyword>
<dbReference type="Gene3D" id="2.40.160.20">
    <property type="match status" value="1"/>
</dbReference>
<dbReference type="EMBL" id="FQYK01000002">
    <property type="protein sequence ID" value="SHI56094.1"/>
    <property type="molecule type" value="Genomic_DNA"/>
</dbReference>
<organism evidence="1 2">
    <name type="scientific">Algibacter luteus</name>
    <dbReference type="NCBI Taxonomy" id="1178825"/>
    <lineage>
        <taxon>Bacteria</taxon>
        <taxon>Pseudomonadati</taxon>
        <taxon>Bacteroidota</taxon>
        <taxon>Flavobacteriia</taxon>
        <taxon>Flavobacteriales</taxon>
        <taxon>Flavobacteriaceae</taxon>
        <taxon>Algibacter</taxon>
    </lineage>
</organism>
<dbReference type="eggNOG" id="ENOG5032RP6">
    <property type="taxonomic scope" value="Bacteria"/>
</dbReference>
<dbReference type="STRING" id="1178825.SAMN05216261_1070"/>
<dbReference type="OrthoDB" id="1200606at2"/>
<dbReference type="AlphaFoldDB" id="A0A1M6C5R7"/>
<sequence length="215" mass="24996">MIRELKWSLLFVITNIVLLGGLDGYAQIKTENLKWGVSFGMGAQDRFPFDLPDYKHEVSFYKVVLNYRFKNNTKWAFEVNLEPSFNVAKHQLLNKYYVKPSDADDYREQNEFYMQERTIKEYVLNCGLIARYKIYDALSTYAIGSVGPMISNKETERLAKGFAFSDILGLGLSFEMNKIQLDFRYSLRHTSNLEMKQPNGGHNTTNTEFSVLFKL</sequence>
<protein>
    <submittedName>
        <fullName evidence="1">Lipid A 3-O-deacylase (PagL)</fullName>
    </submittedName>
</protein>
<proteinExistence type="predicted"/>
<gene>
    <name evidence="1" type="ORF">SAMN05216261_1070</name>
</gene>
<evidence type="ECO:0000313" key="2">
    <source>
        <dbReference type="Proteomes" id="UP000184396"/>
    </source>
</evidence>
<accession>A0A1M6C5R7</accession>
<dbReference type="RefSeq" id="WP_019387219.1">
    <property type="nucleotide sequence ID" value="NZ_ALIH01000005.1"/>
</dbReference>